<keyword evidence="3" id="KW-1185">Reference proteome</keyword>
<feature type="compositionally biased region" description="Polar residues" evidence="1">
    <location>
        <begin position="18"/>
        <end position="38"/>
    </location>
</feature>
<feature type="compositionally biased region" description="Basic and acidic residues" evidence="1">
    <location>
        <begin position="368"/>
        <end position="385"/>
    </location>
</feature>
<dbReference type="AlphaFoldDB" id="A0A1W2TFB8"/>
<proteinExistence type="predicted"/>
<accession>A0A1W2TFB8</accession>
<feature type="region of interest" description="Disordered" evidence="1">
    <location>
        <begin position="212"/>
        <end position="434"/>
    </location>
</feature>
<dbReference type="Proteomes" id="UP000054516">
    <property type="component" value="Unassembled WGS sequence"/>
</dbReference>
<organism evidence="2">
    <name type="scientific">Rosellinia necatrix</name>
    <name type="common">White root-rot fungus</name>
    <dbReference type="NCBI Taxonomy" id="77044"/>
    <lineage>
        <taxon>Eukaryota</taxon>
        <taxon>Fungi</taxon>
        <taxon>Dikarya</taxon>
        <taxon>Ascomycota</taxon>
        <taxon>Pezizomycotina</taxon>
        <taxon>Sordariomycetes</taxon>
        <taxon>Xylariomycetidae</taxon>
        <taxon>Xylariales</taxon>
        <taxon>Xylariaceae</taxon>
        <taxon>Rosellinia</taxon>
    </lineage>
</organism>
<feature type="region of interest" description="Disordered" evidence="1">
    <location>
        <begin position="1"/>
        <end position="196"/>
    </location>
</feature>
<feature type="compositionally biased region" description="Basic and acidic residues" evidence="1">
    <location>
        <begin position="567"/>
        <end position="578"/>
    </location>
</feature>
<dbReference type="InterPro" id="IPR022124">
    <property type="entry name" value="DUF3659"/>
</dbReference>
<feature type="region of interest" description="Disordered" evidence="1">
    <location>
        <begin position="544"/>
        <end position="600"/>
    </location>
</feature>
<gene>
    <name evidence="2" type="ORF">SAMD00023353_2101480</name>
</gene>
<feature type="compositionally biased region" description="Polar residues" evidence="1">
    <location>
        <begin position="111"/>
        <end position="139"/>
    </location>
</feature>
<protein>
    <submittedName>
        <fullName evidence="2">Putative lea domain protein</fullName>
    </submittedName>
</protein>
<dbReference type="OrthoDB" id="3946749at2759"/>
<dbReference type="Pfam" id="PF12396">
    <property type="entry name" value="DUF3659"/>
    <property type="match status" value="1"/>
</dbReference>
<sequence>MADSMVPQTPPKKLFKPSSKTRTPTRSKPSPHSASSTDRPQRTAHSAPRSVASVASEPAEPLHESTVGNAAKSTNLAPLTNISAASDRPPEQAGSDTTGETSVGLAGNHILTPSETASRSTGARSPLSRSTSQNTQGPSPTFKDRLSHAEQSAKQAVVDLAKTAAVGKPTGAPDNTISDPPHESDNLADALDSPTTIAEYFKDQGNFEMSDFVTSLAGKKSPSSPENTPRAVKSPANEAHNLSDRADRIPNSSESDELDRAGNPGEAKDTRINDFPVPADVSMAADGSFRDTKDDELTIQPIKNMGEPNVSDISQAAQPVIPSAAPASKRQSSEISQPGDRNGAVHVVDNMGRPVHLERSIEIPLQRPKKEAISPPDPSRRRTESQDLGDFEDLPEVENLPSTGGIPKISDVDSQDPPEEILDPSVHSTSTNITPIPKIPKISHIDSSAPAGLLRLAKGLAGHVIDDVGNVVDESSDEVLGHVTGDLPAMVGKKVSDDGEVYGDEGQIVGYVSENFISPPSPTEIPSDVLGRLRVDHQGNILDSDGKIIGKFHQPPHPSKSSASRPSQKEEPEEEQKPKLNANTGGSPSDLFLDVKSTTDGIQLTIRIPTTFSRPPPES</sequence>
<feature type="compositionally biased region" description="Acidic residues" evidence="1">
    <location>
        <begin position="387"/>
        <end position="396"/>
    </location>
</feature>
<feature type="compositionally biased region" description="Polar residues" evidence="1">
    <location>
        <begin position="66"/>
        <end position="84"/>
    </location>
</feature>
<evidence type="ECO:0000313" key="3">
    <source>
        <dbReference type="Proteomes" id="UP000054516"/>
    </source>
</evidence>
<feature type="compositionally biased region" description="Acidic residues" evidence="1">
    <location>
        <begin position="413"/>
        <end position="422"/>
    </location>
</feature>
<reference evidence="2" key="1">
    <citation type="submission" date="2016-03" db="EMBL/GenBank/DDBJ databases">
        <title>Draft genome sequence of Rosellinia necatrix.</title>
        <authorList>
            <person name="Kanematsu S."/>
        </authorList>
    </citation>
    <scope>NUCLEOTIDE SEQUENCE [LARGE SCALE GENOMIC DNA]</scope>
    <source>
        <strain evidence="2">W97</strain>
    </source>
</reference>
<name>A0A1W2TFB8_ROSNE</name>
<dbReference type="EMBL" id="DF977466">
    <property type="protein sequence ID" value="GAP86739.1"/>
    <property type="molecule type" value="Genomic_DNA"/>
</dbReference>
<evidence type="ECO:0000313" key="2">
    <source>
        <dbReference type="EMBL" id="GAP86739.1"/>
    </source>
</evidence>
<evidence type="ECO:0000256" key="1">
    <source>
        <dbReference type="SAM" id="MobiDB-lite"/>
    </source>
</evidence>